<sequence length="134" mass="14759">MRRLIYISTARTAVSKQELDEILRVSRRNNQAVGVTGLLIVGGRRFLQALEGPSESVMTTYDRIKADDRHFAAVILSDREIAERSFSEWAMGYQPAGTPRAAGTVASDVAALIAPIIDPIVHAYFEEFAKKHAA</sequence>
<organism evidence="2 3">
    <name type="scientific">Sphingomonas aurantiaca</name>
    <dbReference type="NCBI Taxonomy" id="185949"/>
    <lineage>
        <taxon>Bacteria</taxon>
        <taxon>Pseudomonadati</taxon>
        <taxon>Pseudomonadota</taxon>
        <taxon>Alphaproteobacteria</taxon>
        <taxon>Sphingomonadales</taxon>
        <taxon>Sphingomonadaceae</taxon>
        <taxon>Sphingomonas</taxon>
    </lineage>
</organism>
<dbReference type="Gene3D" id="3.30.70.100">
    <property type="match status" value="1"/>
</dbReference>
<dbReference type="EMBL" id="CABVLI010000046">
    <property type="protein sequence ID" value="VVT27934.1"/>
    <property type="molecule type" value="Genomic_DNA"/>
</dbReference>
<evidence type="ECO:0000313" key="2">
    <source>
        <dbReference type="EMBL" id="VVT27934.1"/>
    </source>
</evidence>
<dbReference type="GO" id="GO:0009882">
    <property type="term" value="F:blue light photoreceptor activity"/>
    <property type="evidence" value="ECO:0007669"/>
    <property type="project" value="InterPro"/>
</dbReference>
<feature type="domain" description="BLUF" evidence="1">
    <location>
        <begin position="1"/>
        <end position="92"/>
    </location>
</feature>
<reference evidence="2 3" key="1">
    <citation type="submission" date="2019-09" db="EMBL/GenBank/DDBJ databases">
        <authorList>
            <person name="Dittami M. S."/>
        </authorList>
    </citation>
    <scope>NUCLEOTIDE SEQUENCE [LARGE SCALE GENOMIC DNA]</scope>
    <source>
        <strain evidence="2">SPHINGO391</strain>
    </source>
</reference>
<name>A0A5E8AEC4_9SPHN</name>
<evidence type="ECO:0000313" key="3">
    <source>
        <dbReference type="Proteomes" id="UP000326857"/>
    </source>
</evidence>
<accession>A0A5E8AEC4</accession>
<dbReference type="InterPro" id="IPR036046">
    <property type="entry name" value="Acylphosphatase-like_dom_sf"/>
</dbReference>
<evidence type="ECO:0000259" key="1">
    <source>
        <dbReference type="PROSITE" id="PS50925"/>
    </source>
</evidence>
<dbReference type="SUPFAM" id="SSF54975">
    <property type="entry name" value="Acylphosphatase/BLUF domain-like"/>
    <property type="match status" value="1"/>
</dbReference>
<dbReference type="AlphaFoldDB" id="A0A5E8AEC4"/>
<dbReference type="Pfam" id="PF04940">
    <property type="entry name" value="BLUF"/>
    <property type="match status" value="1"/>
</dbReference>
<gene>
    <name evidence="2" type="ORF">SPHINGO391_500101</name>
</gene>
<dbReference type="RefSeq" id="WP_151991819.1">
    <property type="nucleotide sequence ID" value="NZ_LR701528.1"/>
</dbReference>
<proteinExistence type="predicted"/>
<protein>
    <submittedName>
        <fullName evidence="2">Sensors of blue-light using FAD</fullName>
    </submittedName>
</protein>
<dbReference type="GO" id="GO:0071949">
    <property type="term" value="F:FAD binding"/>
    <property type="evidence" value="ECO:0007669"/>
    <property type="project" value="InterPro"/>
</dbReference>
<dbReference type="PROSITE" id="PS50925">
    <property type="entry name" value="BLUF"/>
    <property type="match status" value="1"/>
</dbReference>
<dbReference type="SMART" id="SM01034">
    <property type="entry name" value="BLUF"/>
    <property type="match status" value="1"/>
</dbReference>
<dbReference type="Proteomes" id="UP000326857">
    <property type="component" value="Unassembled WGS sequence"/>
</dbReference>
<dbReference type="InterPro" id="IPR007024">
    <property type="entry name" value="BLUF_domain"/>
</dbReference>